<feature type="compositionally biased region" description="Polar residues" evidence="1">
    <location>
        <begin position="426"/>
        <end position="441"/>
    </location>
</feature>
<feature type="compositionally biased region" description="Polar residues" evidence="1">
    <location>
        <begin position="359"/>
        <end position="372"/>
    </location>
</feature>
<evidence type="ECO:0000256" key="1">
    <source>
        <dbReference type="SAM" id="MobiDB-lite"/>
    </source>
</evidence>
<dbReference type="STRING" id="1569628.A0A316UKF9"/>
<feature type="compositionally biased region" description="Pro residues" evidence="1">
    <location>
        <begin position="286"/>
        <end position="295"/>
    </location>
</feature>
<accession>A0A316UKF9</accession>
<feature type="compositionally biased region" description="Acidic residues" evidence="1">
    <location>
        <begin position="407"/>
        <end position="423"/>
    </location>
</feature>
<dbReference type="Proteomes" id="UP000245884">
    <property type="component" value="Unassembled WGS sequence"/>
</dbReference>
<gene>
    <name evidence="2" type="ORF">BDZ90DRAFT_233744</name>
</gene>
<dbReference type="EMBL" id="KZ819674">
    <property type="protein sequence ID" value="PWN25737.1"/>
    <property type="molecule type" value="Genomic_DNA"/>
</dbReference>
<feature type="compositionally biased region" description="Low complexity" evidence="1">
    <location>
        <begin position="118"/>
        <end position="130"/>
    </location>
</feature>
<feature type="region of interest" description="Disordered" evidence="1">
    <location>
        <begin position="181"/>
        <end position="200"/>
    </location>
</feature>
<feature type="region of interest" description="Disordered" evidence="1">
    <location>
        <begin position="590"/>
        <end position="624"/>
    </location>
</feature>
<dbReference type="AlphaFoldDB" id="A0A316UKF9"/>
<feature type="compositionally biased region" description="Low complexity" evidence="1">
    <location>
        <begin position="38"/>
        <end position="52"/>
    </location>
</feature>
<dbReference type="OrthoDB" id="3366521at2759"/>
<feature type="region of interest" description="Disordered" evidence="1">
    <location>
        <begin position="107"/>
        <end position="173"/>
    </location>
</feature>
<dbReference type="RefSeq" id="XP_025360349.1">
    <property type="nucleotide sequence ID" value="XM_025506749.1"/>
</dbReference>
<protein>
    <submittedName>
        <fullName evidence="2">Uncharacterized protein</fullName>
    </submittedName>
</protein>
<dbReference type="GeneID" id="37028572"/>
<organism evidence="2 3">
    <name type="scientific">Jaminaea rosea</name>
    <dbReference type="NCBI Taxonomy" id="1569628"/>
    <lineage>
        <taxon>Eukaryota</taxon>
        <taxon>Fungi</taxon>
        <taxon>Dikarya</taxon>
        <taxon>Basidiomycota</taxon>
        <taxon>Ustilaginomycotina</taxon>
        <taxon>Exobasidiomycetes</taxon>
        <taxon>Microstromatales</taxon>
        <taxon>Microstromatales incertae sedis</taxon>
        <taxon>Jaminaea</taxon>
    </lineage>
</organism>
<proteinExistence type="predicted"/>
<feature type="compositionally biased region" description="Low complexity" evidence="1">
    <location>
        <begin position="331"/>
        <end position="350"/>
    </location>
</feature>
<evidence type="ECO:0000313" key="2">
    <source>
        <dbReference type="EMBL" id="PWN25737.1"/>
    </source>
</evidence>
<feature type="region of interest" description="Disordered" evidence="1">
    <location>
        <begin position="1"/>
        <end position="67"/>
    </location>
</feature>
<keyword evidence="3" id="KW-1185">Reference proteome</keyword>
<feature type="region of interest" description="Disordered" evidence="1">
    <location>
        <begin position="257"/>
        <end position="449"/>
    </location>
</feature>
<feature type="compositionally biased region" description="Low complexity" evidence="1">
    <location>
        <begin position="17"/>
        <end position="29"/>
    </location>
</feature>
<evidence type="ECO:0000313" key="3">
    <source>
        <dbReference type="Proteomes" id="UP000245884"/>
    </source>
</evidence>
<sequence>MAGNPFHHHHHIHHQHNNSSSSSSSHHLSAGIEGYHHQQPQGSIAGPSSSASMPPPHFQPRGHDSGNDAVVDAVERVGKDLGAQLSSLSVQLSSLVSLMSQLVDGRGAEAKRRRFDSPPAHHNQQQQPPHSADGAWHDPQHAGPAHFRRDSNHPFAFDPAADEAQQQQQQQRGVYDVDNNDAMHQQYPQPPATADGSVIGDASAANGMTFYPAVPSINGNGQPPNDGSGGGNGGAPMAQADFYSTNMPGSVGFDVPHVESSRARPGSSYGSGRPFTAVDHSQRPTNPIPMAPPPMQQQQRIHFDMGQQQGHANHDMHRGSIYDGSSGASMPGPFVPHGGPHSHPPSLSHSHSVDAVPMQSHSGGSPPHNSFTAPSASASSSLKKRPRSSAPTRVSARSSTAKRNSIPEEESDDEIAGSDDEGNADASASMSMNYPTSSGRNLSPGAGSVTGVMGDWQMWATNPPKPPEAKLRSLEKPRWRTLQSARLDLQRKTGRTMAKLGRLPLRDYLEVNQTEYLAARKSGRLAYQEWLEPLKRLAKQDQDKVKACTNFIEYTHPMLAQCEASFKARQLLQQIIDNAIDEATNAKKKAESSVVGGGPEKRSASPPIGGASGGGASALSMGTRFASPRNLTRSAAAAHGVGGAEQLKQAQAMSF</sequence>
<name>A0A316UKF9_9BASI</name>
<feature type="compositionally biased region" description="Basic residues" evidence="1">
    <location>
        <begin position="1"/>
        <end position="16"/>
    </location>
</feature>
<reference evidence="2 3" key="1">
    <citation type="journal article" date="2018" name="Mol. Biol. Evol.">
        <title>Broad Genomic Sampling Reveals a Smut Pathogenic Ancestry of the Fungal Clade Ustilaginomycotina.</title>
        <authorList>
            <person name="Kijpornyongpan T."/>
            <person name="Mondo S.J."/>
            <person name="Barry K."/>
            <person name="Sandor L."/>
            <person name="Lee J."/>
            <person name="Lipzen A."/>
            <person name="Pangilinan J."/>
            <person name="LaButti K."/>
            <person name="Hainaut M."/>
            <person name="Henrissat B."/>
            <person name="Grigoriev I.V."/>
            <person name="Spatafora J.W."/>
            <person name="Aime M.C."/>
        </authorList>
    </citation>
    <scope>NUCLEOTIDE SEQUENCE [LARGE SCALE GENOMIC DNA]</scope>
    <source>
        <strain evidence="2 3">MCA 5214</strain>
    </source>
</reference>
<feature type="region of interest" description="Disordered" evidence="1">
    <location>
        <begin position="214"/>
        <end position="240"/>
    </location>
</feature>